<dbReference type="OMA" id="VSQGWEG"/>
<dbReference type="HOGENOM" id="CLU_897712_0_0_1"/>
<feature type="compositionally biased region" description="Low complexity" evidence="1">
    <location>
        <begin position="1"/>
        <end position="16"/>
    </location>
</feature>
<gene>
    <name evidence="2" type="ORF">MVLG_03379</name>
</gene>
<keyword evidence="4" id="KW-1185">Reference proteome</keyword>
<protein>
    <recommendedName>
        <fullName evidence="5">G-patch domain-containing protein</fullName>
    </recommendedName>
</protein>
<evidence type="ECO:0000256" key="1">
    <source>
        <dbReference type="SAM" id="MobiDB-lite"/>
    </source>
</evidence>
<feature type="compositionally biased region" description="Basic residues" evidence="1">
    <location>
        <begin position="256"/>
        <end position="266"/>
    </location>
</feature>
<feature type="compositionally biased region" description="Low complexity" evidence="1">
    <location>
        <begin position="106"/>
        <end position="118"/>
    </location>
</feature>
<reference evidence="3" key="4">
    <citation type="submission" date="2015-06" db="UniProtKB">
        <authorList>
            <consortium name="EnsemblFungi"/>
        </authorList>
    </citation>
    <scope>IDENTIFICATION</scope>
</reference>
<reference evidence="2" key="2">
    <citation type="submission" date="2010-11" db="EMBL/GenBank/DDBJ databases">
        <authorList>
            <consortium name="The Broad Institute Genome Sequencing Platform"/>
            <person name="Earl A."/>
            <person name="Ward D."/>
            <person name="Feldgarden M."/>
            <person name="Gevers D."/>
            <person name="Butler R."/>
            <person name="Young S.K."/>
            <person name="Zeng Q."/>
            <person name="Gargeya S."/>
            <person name="Fitzgerald M."/>
            <person name="Haas B."/>
            <person name="Abouelleil A."/>
            <person name="Alvarado L."/>
            <person name="Arachchi H.M."/>
            <person name="Berlin A."/>
            <person name="Brown A."/>
            <person name="Chapman S.B."/>
            <person name="Chen Z."/>
            <person name="Dunbar C."/>
            <person name="Freedman E."/>
            <person name="Gearin G."/>
            <person name="Gellesch M."/>
            <person name="Goldberg J."/>
            <person name="Griggs A."/>
            <person name="Gujja S."/>
            <person name="Heilman E."/>
            <person name="Heiman D."/>
            <person name="Howarth C."/>
            <person name="Larson L."/>
            <person name="Lui A."/>
            <person name="MacDonald P.J.P."/>
            <person name="Mehta T."/>
            <person name="Montmayeur A."/>
            <person name="Murphy C."/>
            <person name="Neiman D."/>
            <person name="Pearson M."/>
            <person name="Priest M."/>
            <person name="Roberts A."/>
            <person name="Saif S."/>
            <person name="Shea T."/>
            <person name="Shenoy N."/>
            <person name="Sisk P."/>
            <person name="Stolte C."/>
            <person name="Sykes S."/>
            <person name="White J."/>
            <person name="Yandava C."/>
            <person name="Wortman J."/>
            <person name="Nusbaum C."/>
            <person name="Birren B."/>
        </authorList>
    </citation>
    <scope>NUCLEOTIDE SEQUENCE</scope>
    <source>
        <strain evidence="2">P1A1 Lamole</strain>
    </source>
</reference>
<dbReference type="InParanoid" id="U5H812"/>
<organism evidence="2">
    <name type="scientific">Microbotryum lychnidis-dioicae (strain p1A1 Lamole / MvSl-1064)</name>
    <name type="common">Anther smut fungus</name>
    <dbReference type="NCBI Taxonomy" id="683840"/>
    <lineage>
        <taxon>Eukaryota</taxon>
        <taxon>Fungi</taxon>
        <taxon>Dikarya</taxon>
        <taxon>Basidiomycota</taxon>
        <taxon>Pucciniomycotina</taxon>
        <taxon>Microbotryomycetes</taxon>
        <taxon>Microbotryales</taxon>
        <taxon>Microbotryaceae</taxon>
        <taxon>Microbotryum</taxon>
    </lineage>
</organism>
<feature type="region of interest" description="Disordered" evidence="1">
    <location>
        <begin position="1"/>
        <end position="38"/>
    </location>
</feature>
<reference evidence="2 4" key="3">
    <citation type="journal article" date="2015" name="BMC Genomics">
        <title>Sex and parasites: genomic and transcriptomic analysis of Microbotryum lychnidis-dioicae, the biotrophic and plant-castrating anther smut fungus.</title>
        <authorList>
            <person name="Perlin M.H."/>
            <person name="Amselem J."/>
            <person name="Fontanillas E."/>
            <person name="Toh S.S."/>
            <person name="Chen Z."/>
            <person name="Goldberg J."/>
            <person name="Duplessis S."/>
            <person name="Henrissat B."/>
            <person name="Young S."/>
            <person name="Zeng Q."/>
            <person name="Aguileta G."/>
            <person name="Petit E."/>
            <person name="Badouin H."/>
            <person name="Andrews J."/>
            <person name="Razeeq D."/>
            <person name="Gabaldon T."/>
            <person name="Quesneville H."/>
            <person name="Giraud T."/>
            <person name="Hood M.E."/>
            <person name="Schultz D.J."/>
            <person name="Cuomo C.A."/>
        </authorList>
    </citation>
    <scope>NUCLEOTIDE SEQUENCE [LARGE SCALE GENOMIC DNA]</scope>
    <source>
        <strain evidence="4">p1A1 Lamole</strain>
        <strain evidence="2">P1A1 Lamole</strain>
    </source>
</reference>
<reference evidence="4" key="1">
    <citation type="submission" date="2010-11" db="EMBL/GenBank/DDBJ databases">
        <title>The genome sequence of Microbotryum violaceum strain p1A1 Lamole.</title>
        <authorList>
            <person name="Cuomo C."/>
            <person name="Perlin M."/>
            <person name="Young S.K."/>
            <person name="Zeng Q."/>
            <person name="Gargeya S."/>
            <person name="Alvarado L."/>
            <person name="Berlin A."/>
            <person name="Chapman S.B."/>
            <person name="Chen Z."/>
            <person name="Freedman E."/>
            <person name="Gellesch M."/>
            <person name="Goldberg J."/>
            <person name="Griggs A."/>
            <person name="Gujja S."/>
            <person name="Heilman E."/>
            <person name="Heiman D."/>
            <person name="Howarth C."/>
            <person name="Mehta T."/>
            <person name="Neiman D."/>
            <person name="Pearson M."/>
            <person name="Roberts A."/>
            <person name="Saif S."/>
            <person name="Shea T."/>
            <person name="Shenoy N."/>
            <person name="Sisk P."/>
            <person name="Stolte C."/>
            <person name="Sykes S."/>
            <person name="White J."/>
            <person name="Yandava C."/>
            <person name="Haas B."/>
            <person name="Nusbaum C."/>
            <person name="Birren B."/>
        </authorList>
    </citation>
    <scope>NUCLEOTIDE SEQUENCE [LARGE SCALE GENOMIC DNA]</scope>
    <source>
        <strain evidence="4">p1A1 Lamole</strain>
    </source>
</reference>
<dbReference type="EMBL" id="GL541673">
    <property type="protein sequence ID" value="KDE06342.1"/>
    <property type="molecule type" value="Genomic_DNA"/>
</dbReference>
<proteinExistence type="predicted"/>
<dbReference type="AlphaFoldDB" id="U5H812"/>
<evidence type="ECO:0000313" key="3">
    <source>
        <dbReference type="EnsemblFungi" id="MVLG_03379T0"/>
    </source>
</evidence>
<feature type="region of interest" description="Disordered" evidence="1">
    <location>
        <begin position="79"/>
        <end position="128"/>
    </location>
</feature>
<evidence type="ECO:0008006" key="5">
    <source>
        <dbReference type="Google" id="ProtNLM"/>
    </source>
</evidence>
<sequence>MTTTTTPSSSTKTTFSPHIYLQSQGWTPGQPLTSAPNARARPITIVHKMTLSGLGKDRDRSYNWWEVVFEGLAGKVKKEHDRTSTGLISPLPPRPQPSALDSHYQSTPSTSTSTSTGTSTGGGGGLNWEAMGHAKMEIARRQLYASFLRGTVIGSTVGEEEVVVKKEEVMKEEDVVKEEMVIMKEEMVIKEEEMLKKEVLQGVKRENKDWKGKDKNKKKKGKEVDVNDDEGIKKRSRKRQAEEEIKVEGKEVTGKASKKSKKKDRREKKDKDASSTTVDERDAEVDEAQEIARMVAKEEWRRENKLAQGR</sequence>
<name>U5H812_USTV1</name>
<dbReference type="EnsemblFungi" id="MVLG_03379T0">
    <property type="protein sequence ID" value="MVLG_03379T0"/>
    <property type="gene ID" value="MVLG_03379"/>
</dbReference>
<dbReference type="EMBL" id="AEIJ01000324">
    <property type="status" value="NOT_ANNOTATED_CDS"/>
    <property type="molecule type" value="Genomic_DNA"/>
</dbReference>
<feature type="region of interest" description="Disordered" evidence="1">
    <location>
        <begin position="208"/>
        <end position="287"/>
    </location>
</feature>
<accession>U5H812</accession>
<evidence type="ECO:0000313" key="2">
    <source>
        <dbReference type="EMBL" id="KDE06342.1"/>
    </source>
</evidence>
<feature type="compositionally biased region" description="Polar residues" evidence="1">
    <location>
        <begin position="21"/>
        <end position="36"/>
    </location>
</feature>
<evidence type="ECO:0000313" key="4">
    <source>
        <dbReference type="Proteomes" id="UP000017200"/>
    </source>
</evidence>
<dbReference type="OrthoDB" id="3366546at2759"/>
<feature type="compositionally biased region" description="Basic and acidic residues" evidence="1">
    <location>
        <begin position="222"/>
        <end position="253"/>
    </location>
</feature>
<dbReference type="Proteomes" id="UP000017200">
    <property type="component" value="Unassembled WGS sequence"/>
</dbReference>